<dbReference type="Proteomes" id="UP000186817">
    <property type="component" value="Unassembled WGS sequence"/>
</dbReference>
<dbReference type="PANTHER" id="PTHR43037:SF5">
    <property type="entry name" value="FERULOYL ESTERASE"/>
    <property type="match status" value="1"/>
</dbReference>
<dbReference type="AlphaFoldDB" id="A0A1Q9CHV3"/>
<evidence type="ECO:0000256" key="3">
    <source>
        <dbReference type="SAM" id="MobiDB-lite"/>
    </source>
</evidence>
<evidence type="ECO:0000256" key="1">
    <source>
        <dbReference type="ARBA" id="ARBA00022729"/>
    </source>
</evidence>
<organism evidence="4 5">
    <name type="scientific">Symbiodinium microadriaticum</name>
    <name type="common">Dinoflagellate</name>
    <name type="synonym">Zooxanthella microadriatica</name>
    <dbReference type="NCBI Taxonomy" id="2951"/>
    <lineage>
        <taxon>Eukaryota</taxon>
        <taxon>Sar</taxon>
        <taxon>Alveolata</taxon>
        <taxon>Dinophyceae</taxon>
        <taxon>Suessiales</taxon>
        <taxon>Symbiodiniaceae</taxon>
        <taxon>Symbiodinium</taxon>
    </lineage>
</organism>
<dbReference type="PANTHER" id="PTHR43037">
    <property type="entry name" value="UNNAMED PRODUCT-RELATED"/>
    <property type="match status" value="1"/>
</dbReference>
<keyword evidence="2" id="KW-0378">Hydrolase</keyword>
<protein>
    <submittedName>
        <fullName evidence="4">Uncharacterized protein</fullName>
    </submittedName>
</protein>
<evidence type="ECO:0000256" key="2">
    <source>
        <dbReference type="ARBA" id="ARBA00022801"/>
    </source>
</evidence>
<dbReference type="Pfam" id="PF00756">
    <property type="entry name" value="Esterase"/>
    <property type="match status" value="1"/>
</dbReference>
<gene>
    <name evidence="4" type="ORF">AK812_SmicGene36832</name>
</gene>
<evidence type="ECO:0000313" key="4">
    <source>
        <dbReference type="EMBL" id="OLP82512.1"/>
    </source>
</evidence>
<dbReference type="InterPro" id="IPR050955">
    <property type="entry name" value="Plant_Biomass_Hydrol_Est"/>
</dbReference>
<dbReference type="SUPFAM" id="SSF53474">
    <property type="entry name" value="alpha/beta-Hydrolases"/>
    <property type="match status" value="1"/>
</dbReference>
<keyword evidence="1" id="KW-0732">Signal</keyword>
<dbReference type="EMBL" id="LSRX01001186">
    <property type="protein sequence ID" value="OLP82512.1"/>
    <property type="molecule type" value="Genomic_DNA"/>
</dbReference>
<dbReference type="GO" id="GO:0016787">
    <property type="term" value="F:hydrolase activity"/>
    <property type="evidence" value="ECO:0007669"/>
    <property type="project" value="UniProtKB-KW"/>
</dbReference>
<dbReference type="InterPro" id="IPR000801">
    <property type="entry name" value="Esterase-like"/>
</dbReference>
<dbReference type="OrthoDB" id="442764at2759"/>
<feature type="region of interest" description="Disordered" evidence="3">
    <location>
        <begin position="289"/>
        <end position="328"/>
    </location>
</feature>
<name>A0A1Q9CHV3_SYMMI</name>
<reference evidence="4 5" key="1">
    <citation type="submission" date="2016-02" db="EMBL/GenBank/DDBJ databases">
        <title>Genome analysis of coral dinoflagellate symbionts highlights evolutionary adaptations to a symbiotic lifestyle.</title>
        <authorList>
            <person name="Aranda M."/>
            <person name="Li Y."/>
            <person name="Liew Y.J."/>
            <person name="Baumgarten S."/>
            <person name="Simakov O."/>
            <person name="Wilson M."/>
            <person name="Piel J."/>
            <person name="Ashoor H."/>
            <person name="Bougouffa S."/>
            <person name="Bajic V.B."/>
            <person name="Ryu T."/>
            <person name="Ravasi T."/>
            <person name="Bayer T."/>
            <person name="Micklem G."/>
            <person name="Kim H."/>
            <person name="Bhak J."/>
            <person name="Lajeunesse T.C."/>
            <person name="Voolstra C.R."/>
        </authorList>
    </citation>
    <scope>NUCLEOTIDE SEQUENCE [LARGE SCALE GENOMIC DNA]</scope>
    <source>
        <strain evidence="4 5">CCMP2467</strain>
    </source>
</reference>
<accession>A0A1Q9CHV3</accession>
<keyword evidence="5" id="KW-1185">Reference proteome</keyword>
<dbReference type="InterPro" id="IPR029058">
    <property type="entry name" value="AB_hydrolase_fold"/>
</dbReference>
<proteinExistence type="predicted"/>
<comment type="caution">
    <text evidence="4">The sequence shown here is derived from an EMBL/GenBank/DDBJ whole genome shotgun (WGS) entry which is preliminary data.</text>
</comment>
<feature type="compositionally biased region" description="Basic and acidic residues" evidence="3">
    <location>
        <begin position="308"/>
        <end position="317"/>
    </location>
</feature>
<sequence>MRTTRVAISEKSLPTTGWEVRRQKSYETAGGSLNDTEEDAIRHSANHTEEGESGCDKMKARTAGRVIGEAVEAEAQSRVDAVHPSLETGDAMKFCSDLGHVHGDICKPFLSALTSKVNEAADYFDAERVLVMGYSMGGFGALQLGCHEPEAYDAVVSIAGYGMGTCESTESSGAPQPKGRRVFDWYLEREIPQLADVPIVLAVHCPIDTVSSFRDVSAIVDVVSETARRSSKRCFARTVEIPAELANSDYPKKRRATASGHGYFNVSLLKDRSEEFIWEELRNQLSRSAKRQRKGWDTTEESDSSANWKREQNHNEAYDPPSKRWRWR</sequence>
<evidence type="ECO:0000313" key="5">
    <source>
        <dbReference type="Proteomes" id="UP000186817"/>
    </source>
</evidence>
<dbReference type="Gene3D" id="3.40.50.1820">
    <property type="entry name" value="alpha/beta hydrolase"/>
    <property type="match status" value="1"/>
</dbReference>